<dbReference type="InterPro" id="IPR029151">
    <property type="entry name" value="Sensor-like_sf"/>
</dbReference>
<dbReference type="PROSITE" id="PS50885">
    <property type="entry name" value="HAMP"/>
    <property type="match status" value="1"/>
</dbReference>
<evidence type="ECO:0000256" key="7">
    <source>
        <dbReference type="ARBA" id="ARBA00023224"/>
    </source>
</evidence>
<dbReference type="CDD" id="cd12913">
    <property type="entry name" value="PDC1_MCP_like"/>
    <property type="match status" value="1"/>
</dbReference>
<keyword evidence="7 9" id="KW-0807">Transducer</keyword>
<dbReference type="CDD" id="cd11386">
    <property type="entry name" value="MCP_signal"/>
    <property type="match status" value="1"/>
</dbReference>
<keyword evidence="6 11" id="KW-0472">Membrane</keyword>
<evidence type="ECO:0000256" key="11">
    <source>
        <dbReference type="SAM" id="Phobius"/>
    </source>
</evidence>
<comment type="caution">
    <text evidence="14">The sequence shown here is derived from an EMBL/GenBank/DDBJ whole genome shotgun (WGS) entry which is preliminary data.</text>
</comment>
<dbReference type="CDD" id="cd12912">
    <property type="entry name" value="PDC2_MCP_like"/>
    <property type="match status" value="1"/>
</dbReference>
<feature type="domain" description="HAMP" evidence="13">
    <location>
        <begin position="297"/>
        <end position="351"/>
    </location>
</feature>
<evidence type="ECO:0000256" key="4">
    <source>
        <dbReference type="ARBA" id="ARBA00022692"/>
    </source>
</evidence>
<evidence type="ECO:0000256" key="5">
    <source>
        <dbReference type="ARBA" id="ARBA00022989"/>
    </source>
</evidence>
<dbReference type="Gene3D" id="3.30.450.20">
    <property type="entry name" value="PAS domain"/>
    <property type="match status" value="2"/>
</dbReference>
<dbReference type="RefSeq" id="WP_071115899.1">
    <property type="nucleotide sequence ID" value="NZ_MKCS01000001.1"/>
</dbReference>
<dbReference type="PANTHER" id="PTHR32089">
    <property type="entry name" value="METHYL-ACCEPTING CHEMOTAXIS PROTEIN MCPB"/>
    <property type="match status" value="1"/>
</dbReference>
<evidence type="ECO:0000259" key="13">
    <source>
        <dbReference type="PROSITE" id="PS50885"/>
    </source>
</evidence>
<dbReference type="PRINTS" id="PR00260">
    <property type="entry name" value="CHEMTRNSDUCR"/>
</dbReference>
<evidence type="ECO:0000313" key="15">
    <source>
        <dbReference type="Proteomes" id="UP000180088"/>
    </source>
</evidence>
<dbReference type="SMART" id="SM00283">
    <property type="entry name" value="MA"/>
    <property type="match status" value="1"/>
</dbReference>
<accession>A0A1S1X3Q3</accession>
<dbReference type="InterPro" id="IPR004090">
    <property type="entry name" value="Chemotax_Me-accpt_rcpt"/>
</dbReference>
<dbReference type="InterPro" id="IPR004089">
    <property type="entry name" value="MCPsignal_dom"/>
</dbReference>
<dbReference type="InterPro" id="IPR033479">
    <property type="entry name" value="dCache_1"/>
</dbReference>
<dbReference type="Pfam" id="PF00015">
    <property type="entry name" value="MCPsignal"/>
    <property type="match status" value="1"/>
</dbReference>
<dbReference type="GO" id="GO:0005886">
    <property type="term" value="C:plasma membrane"/>
    <property type="evidence" value="ECO:0007669"/>
    <property type="project" value="UniProtKB-SubCell"/>
</dbReference>
<keyword evidence="5 11" id="KW-1133">Transmembrane helix</keyword>
<dbReference type="CDD" id="cd06225">
    <property type="entry name" value="HAMP"/>
    <property type="match status" value="1"/>
</dbReference>
<sequence>MRSIRHKLILLTAVSILVATLSVTIIACLNIRNHAYDEAKREVTQVLQLQGGLVSEWLGVRKNLISASLGKAGDPQASYYLQQIAKGGGFNIIYAGHGDSGEMFYSVPGRAKPSADYQPAQRPWYQQAKAQGGLIVTDPYKDSEPETKDKLVITIADKAPGQEIVVGGDILIDKLVKSVLDIKLAGGGHAFLLTRQGKVIAYPKPGQELKSISELIPALDDSRFQQLVASGDVAPMEIDGKTFLVDLRQVEGTDWVLGVAADEEAVLAPVTQLIWLISGGVAVVLLVLVALSSGYLTRLLRGLIQVRDAMREISQGEGDLTRRIEIHGEDEVAQTAEAFNQFVGRLNGMFRELRGEAEQLAHGVIEVGGAVKQVANDSHRLADISSSNAAAIEQVTVSISHIADATRETDSLARNTGEHSRESAGDMQRISKEMEQTSQAVGELSGLLASLEQRSQEISKITNVISDIADQTNLLALNAAIEAARAGEQGRGFAVVADEVRKLAERTGKATVEISQMVENILGETGKAVGNMQRTVSAVDTSVDLTSQARGRLIAISDAMQQVIDKIGDVALSTSEQHNATTAMAQSTESINNQILDSDAALQGAMQTLEALNRLAHSMQGAFGRFKL</sequence>
<dbReference type="GO" id="GO:0007165">
    <property type="term" value="P:signal transduction"/>
    <property type="evidence" value="ECO:0007669"/>
    <property type="project" value="UniProtKB-KW"/>
</dbReference>
<dbReference type="PROSITE" id="PS51257">
    <property type="entry name" value="PROKAR_LIPOPROTEIN"/>
    <property type="match status" value="1"/>
</dbReference>
<gene>
    <name evidence="14" type="ORF">BI347_11330</name>
</gene>
<keyword evidence="2" id="KW-1003">Cell membrane</keyword>
<dbReference type="PROSITE" id="PS50111">
    <property type="entry name" value="CHEMOTAXIS_TRANSDUC_2"/>
    <property type="match status" value="1"/>
</dbReference>
<dbReference type="Gene3D" id="1.10.287.950">
    <property type="entry name" value="Methyl-accepting chemotaxis protein"/>
    <property type="match status" value="1"/>
</dbReference>
<dbReference type="SUPFAM" id="SSF58104">
    <property type="entry name" value="Methyl-accepting chemotaxis protein (MCP) signaling domain"/>
    <property type="match status" value="1"/>
</dbReference>
<evidence type="ECO:0008006" key="16">
    <source>
        <dbReference type="Google" id="ProtNLM"/>
    </source>
</evidence>
<evidence type="ECO:0000256" key="2">
    <source>
        <dbReference type="ARBA" id="ARBA00022475"/>
    </source>
</evidence>
<dbReference type="GO" id="GO:0006935">
    <property type="term" value="P:chemotaxis"/>
    <property type="evidence" value="ECO:0007669"/>
    <property type="project" value="UniProtKB-KW"/>
</dbReference>
<keyword evidence="3" id="KW-0145">Chemotaxis</keyword>
<dbReference type="STRING" id="1903179.BI347_11330"/>
<dbReference type="SMART" id="SM00304">
    <property type="entry name" value="HAMP"/>
    <property type="match status" value="1"/>
</dbReference>
<dbReference type="Pfam" id="PF02743">
    <property type="entry name" value="dCache_1"/>
    <property type="match status" value="1"/>
</dbReference>
<organism evidence="14 15">
    <name type="scientific">Chromobacterium sphagni</name>
    <dbReference type="NCBI Taxonomy" id="1903179"/>
    <lineage>
        <taxon>Bacteria</taxon>
        <taxon>Pseudomonadati</taxon>
        <taxon>Pseudomonadota</taxon>
        <taxon>Betaproteobacteria</taxon>
        <taxon>Neisseriales</taxon>
        <taxon>Chromobacteriaceae</taxon>
        <taxon>Chromobacterium</taxon>
    </lineage>
</organism>
<feature type="domain" description="Methyl-accepting transducer" evidence="12">
    <location>
        <begin position="356"/>
        <end position="592"/>
    </location>
</feature>
<reference evidence="14 15" key="1">
    <citation type="submission" date="2016-09" db="EMBL/GenBank/DDBJ databases">
        <title>Chromobacterium muskegensis sp. nov., an insecticidal bacterium isolated from Sphagnum bogs.</title>
        <authorList>
            <person name="Sparks M.E."/>
            <person name="Blackburn M.B."/>
            <person name="Gundersen-Rindal D.E."/>
            <person name="Mitchell A."/>
            <person name="Farrar R."/>
            <person name="Kuhar D."/>
        </authorList>
    </citation>
    <scope>NUCLEOTIDE SEQUENCE [LARGE SCALE GENOMIC DNA]</scope>
    <source>
        <strain evidence="14 15">37-2</strain>
    </source>
</reference>
<dbReference type="Proteomes" id="UP000180088">
    <property type="component" value="Unassembled WGS sequence"/>
</dbReference>
<feature type="region of interest" description="Disordered" evidence="10">
    <location>
        <begin position="408"/>
        <end position="428"/>
    </location>
</feature>
<evidence type="ECO:0000256" key="6">
    <source>
        <dbReference type="ARBA" id="ARBA00023136"/>
    </source>
</evidence>
<dbReference type="PANTHER" id="PTHR32089:SF117">
    <property type="entry name" value="METHYL ACCEPTING SENSORY TRANSDUCER WITH CACHE_1 SMALL MOLECULE BINDING DOMAIN"/>
    <property type="match status" value="1"/>
</dbReference>
<evidence type="ECO:0000256" key="1">
    <source>
        <dbReference type="ARBA" id="ARBA00004651"/>
    </source>
</evidence>
<dbReference type="EMBL" id="MKCS01000001">
    <property type="protein sequence ID" value="OHX14035.1"/>
    <property type="molecule type" value="Genomic_DNA"/>
</dbReference>
<name>A0A1S1X3Q3_9NEIS</name>
<dbReference type="GO" id="GO:0004888">
    <property type="term" value="F:transmembrane signaling receptor activity"/>
    <property type="evidence" value="ECO:0007669"/>
    <property type="project" value="InterPro"/>
</dbReference>
<dbReference type="Pfam" id="PF00672">
    <property type="entry name" value="HAMP"/>
    <property type="match status" value="1"/>
</dbReference>
<evidence type="ECO:0000256" key="9">
    <source>
        <dbReference type="PROSITE-ProRule" id="PRU00284"/>
    </source>
</evidence>
<comment type="similarity">
    <text evidence="8">Belongs to the methyl-accepting chemotaxis (MCP) protein family.</text>
</comment>
<evidence type="ECO:0000256" key="8">
    <source>
        <dbReference type="ARBA" id="ARBA00029447"/>
    </source>
</evidence>
<dbReference type="InterPro" id="IPR003660">
    <property type="entry name" value="HAMP_dom"/>
</dbReference>
<keyword evidence="4 11" id="KW-0812">Transmembrane</keyword>
<evidence type="ECO:0000259" key="12">
    <source>
        <dbReference type="PROSITE" id="PS50111"/>
    </source>
</evidence>
<evidence type="ECO:0000313" key="14">
    <source>
        <dbReference type="EMBL" id="OHX14035.1"/>
    </source>
</evidence>
<dbReference type="FunFam" id="1.10.287.950:FF:000001">
    <property type="entry name" value="Methyl-accepting chemotaxis sensory transducer"/>
    <property type="match status" value="1"/>
</dbReference>
<proteinExistence type="inferred from homology"/>
<evidence type="ECO:0000256" key="10">
    <source>
        <dbReference type="SAM" id="MobiDB-lite"/>
    </source>
</evidence>
<protein>
    <recommendedName>
        <fullName evidence="16">Chemotaxis protein</fullName>
    </recommendedName>
</protein>
<dbReference type="OrthoDB" id="8576332at2"/>
<comment type="subcellular location">
    <subcellularLocation>
        <location evidence="1">Cell membrane</location>
        <topology evidence="1">Multi-pass membrane protein</topology>
    </subcellularLocation>
</comment>
<dbReference type="SUPFAM" id="SSF103190">
    <property type="entry name" value="Sensory domain-like"/>
    <property type="match status" value="1"/>
</dbReference>
<dbReference type="AlphaFoldDB" id="A0A1S1X3Q3"/>
<feature type="transmembrane region" description="Helical" evidence="11">
    <location>
        <begin position="273"/>
        <end position="297"/>
    </location>
</feature>
<evidence type="ECO:0000256" key="3">
    <source>
        <dbReference type="ARBA" id="ARBA00022500"/>
    </source>
</evidence>